<accession>A0A8H9M2G8</accession>
<protein>
    <submittedName>
        <fullName evidence="2">Uncharacterized protein</fullName>
    </submittedName>
</protein>
<feature type="transmembrane region" description="Helical" evidence="1">
    <location>
        <begin position="79"/>
        <end position="104"/>
    </location>
</feature>
<reference evidence="2" key="2">
    <citation type="submission" date="2020-09" db="EMBL/GenBank/DDBJ databases">
        <authorList>
            <person name="Sun Q."/>
            <person name="Kim S."/>
        </authorList>
    </citation>
    <scope>NUCLEOTIDE SEQUENCE</scope>
    <source>
        <strain evidence="2">KCTC 32337</strain>
    </source>
</reference>
<feature type="transmembrane region" description="Helical" evidence="1">
    <location>
        <begin position="36"/>
        <end position="58"/>
    </location>
</feature>
<keyword evidence="1" id="KW-0472">Membrane</keyword>
<comment type="caution">
    <text evidence="2">The sequence shown here is derived from an EMBL/GenBank/DDBJ whole genome shotgun (WGS) entry which is preliminary data.</text>
</comment>
<feature type="transmembrane region" description="Helical" evidence="1">
    <location>
        <begin position="12"/>
        <end position="30"/>
    </location>
</feature>
<gene>
    <name evidence="2" type="ORF">GCM10011274_37960</name>
</gene>
<dbReference type="Proteomes" id="UP000622604">
    <property type="component" value="Unassembled WGS sequence"/>
</dbReference>
<evidence type="ECO:0000313" key="3">
    <source>
        <dbReference type="Proteomes" id="UP000622604"/>
    </source>
</evidence>
<name>A0A8H9M2G8_9ALTE</name>
<sequence length="147" mass="15515">MGNTRCSNRKLITFTGAYGCGLWYGSIAIADTPMNVLKNLALAVLIAILITYSLGYAASDLLDIRVQLDSDFVEPVTSLALLVIVGVVLVMIGFAVALSLMAAIGFTVFAVLGALVFAGLSSIWPVILGAIIIIWALKDKKSNDGYS</sequence>
<keyword evidence="1" id="KW-1133">Transmembrane helix</keyword>
<feature type="transmembrane region" description="Helical" evidence="1">
    <location>
        <begin position="110"/>
        <end position="137"/>
    </location>
</feature>
<dbReference type="AlphaFoldDB" id="A0A8H9M2G8"/>
<organism evidence="2 3">
    <name type="scientific">Paraglaciecola chathamensis</name>
    <dbReference type="NCBI Taxonomy" id="368405"/>
    <lineage>
        <taxon>Bacteria</taxon>
        <taxon>Pseudomonadati</taxon>
        <taxon>Pseudomonadota</taxon>
        <taxon>Gammaproteobacteria</taxon>
        <taxon>Alteromonadales</taxon>
        <taxon>Alteromonadaceae</taxon>
        <taxon>Paraglaciecola</taxon>
    </lineage>
</organism>
<dbReference type="EMBL" id="BMZC01000013">
    <property type="protein sequence ID" value="GGZ76243.1"/>
    <property type="molecule type" value="Genomic_DNA"/>
</dbReference>
<evidence type="ECO:0000256" key="1">
    <source>
        <dbReference type="SAM" id="Phobius"/>
    </source>
</evidence>
<keyword evidence="1" id="KW-0812">Transmembrane</keyword>
<proteinExistence type="predicted"/>
<reference evidence="2" key="1">
    <citation type="journal article" date="2014" name="Int. J. Syst. Evol. Microbiol.">
        <title>Complete genome sequence of Corynebacterium casei LMG S-19264T (=DSM 44701T), isolated from a smear-ripened cheese.</title>
        <authorList>
            <consortium name="US DOE Joint Genome Institute (JGI-PGF)"/>
            <person name="Walter F."/>
            <person name="Albersmeier A."/>
            <person name="Kalinowski J."/>
            <person name="Ruckert C."/>
        </authorList>
    </citation>
    <scope>NUCLEOTIDE SEQUENCE</scope>
    <source>
        <strain evidence="2">KCTC 32337</strain>
    </source>
</reference>
<evidence type="ECO:0000313" key="2">
    <source>
        <dbReference type="EMBL" id="GGZ76243.1"/>
    </source>
</evidence>